<feature type="domain" description="VOC" evidence="1">
    <location>
        <begin position="3"/>
        <end position="112"/>
    </location>
</feature>
<dbReference type="InterPro" id="IPR004360">
    <property type="entry name" value="Glyas_Fos-R_dOase_dom"/>
</dbReference>
<dbReference type="EMBL" id="CP141614">
    <property type="protein sequence ID" value="WRP14966.1"/>
    <property type="molecule type" value="Genomic_DNA"/>
</dbReference>
<dbReference type="Proteomes" id="UP001333102">
    <property type="component" value="Chromosome"/>
</dbReference>
<evidence type="ECO:0000313" key="2">
    <source>
        <dbReference type="EMBL" id="WRP14966.1"/>
    </source>
</evidence>
<gene>
    <name evidence="2" type="ORF">VLY81_01985</name>
</gene>
<reference evidence="3" key="1">
    <citation type="submission" date="2023-12" db="EMBL/GenBank/DDBJ databases">
        <title>Novel isolates from deep terrestrial aquifers shed light on the physiology and ecology of the class Limnochordia.</title>
        <authorList>
            <person name="Karnachuk O.V."/>
            <person name="Lukina A.P."/>
            <person name="Avakyan M.R."/>
            <person name="Kadnikov V."/>
            <person name="Begmatov S."/>
            <person name="Beletsky A.V."/>
            <person name="Mardanov A.V."/>
            <person name="Ravin N.V."/>
        </authorList>
    </citation>
    <scope>NUCLEOTIDE SEQUENCE [LARGE SCALE GENOMIC DNA]</scope>
    <source>
        <strain evidence="3">LN</strain>
    </source>
</reference>
<dbReference type="InterPro" id="IPR052164">
    <property type="entry name" value="Anthracycline_SecMetBiosynth"/>
</dbReference>
<keyword evidence="3" id="KW-1185">Reference proteome</keyword>
<dbReference type="RefSeq" id="WP_324669355.1">
    <property type="nucleotide sequence ID" value="NZ_CP141614.1"/>
</dbReference>
<dbReference type="SUPFAM" id="SSF54593">
    <property type="entry name" value="Glyoxalase/Bleomycin resistance protein/Dihydroxybiphenyl dioxygenase"/>
    <property type="match status" value="1"/>
</dbReference>
<name>A0ABZ1BQ80_9FIRM</name>
<organism evidence="2 3">
    <name type="scientific">Geochorda subterranea</name>
    <dbReference type="NCBI Taxonomy" id="3109564"/>
    <lineage>
        <taxon>Bacteria</taxon>
        <taxon>Bacillati</taxon>
        <taxon>Bacillota</taxon>
        <taxon>Limnochordia</taxon>
        <taxon>Limnochordales</taxon>
        <taxon>Geochordaceae</taxon>
        <taxon>Geochorda</taxon>
    </lineage>
</organism>
<accession>A0ABZ1BQ80</accession>
<protein>
    <submittedName>
        <fullName evidence="2">VOC family protein</fullName>
    </submittedName>
</protein>
<dbReference type="PROSITE" id="PS51819">
    <property type="entry name" value="VOC"/>
    <property type="match status" value="1"/>
</dbReference>
<dbReference type="PANTHER" id="PTHR33993">
    <property type="entry name" value="GLYOXALASE-RELATED"/>
    <property type="match status" value="1"/>
</dbReference>
<dbReference type="Pfam" id="PF00903">
    <property type="entry name" value="Glyoxalase"/>
    <property type="match status" value="1"/>
</dbReference>
<dbReference type="Gene3D" id="3.10.180.10">
    <property type="entry name" value="2,3-Dihydroxybiphenyl 1,2-Dioxygenase, domain 1"/>
    <property type="match status" value="1"/>
</dbReference>
<dbReference type="InterPro" id="IPR037523">
    <property type="entry name" value="VOC_core"/>
</dbReference>
<dbReference type="InterPro" id="IPR029068">
    <property type="entry name" value="Glyas_Bleomycin-R_OHBP_Dase"/>
</dbReference>
<evidence type="ECO:0000313" key="3">
    <source>
        <dbReference type="Proteomes" id="UP001333102"/>
    </source>
</evidence>
<evidence type="ECO:0000259" key="1">
    <source>
        <dbReference type="PROSITE" id="PS51819"/>
    </source>
</evidence>
<sequence length="113" mass="12043">MPRVCTVIYPVRDLTAAKKVFGQLLGVAPYADQPYYVGFRLGDQEVGLDPNGHGKGMTGPVPYWDVTDIKATLARLVDAGAEVHQNITDVGGGKLIALVKDPDGNLIGLIQNP</sequence>
<dbReference type="PANTHER" id="PTHR33993:SF14">
    <property type="entry name" value="GB|AAF24581.1"/>
    <property type="match status" value="1"/>
</dbReference>
<proteinExistence type="predicted"/>